<dbReference type="AlphaFoldDB" id="A0A974BL10"/>
<evidence type="ECO:0000313" key="1">
    <source>
        <dbReference type="EMBL" id="NYB75108.1"/>
    </source>
</evidence>
<name>A0A974BL10_SEDHY</name>
<accession>A0A974BL10</accession>
<proteinExistence type="predicted"/>
<reference evidence="1" key="1">
    <citation type="submission" date="2020-07" db="EMBL/GenBank/DDBJ databases">
        <title>Genomic analysis of a strain of Sedimentibacter Hydroxybenzoicus DSM7310.</title>
        <authorList>
            <person name="Ma S."/>
        </authorList>
    </citation>
    <scope>NUCLEOTIDE SEQUENCE</scope>
    <source>
        <strain evidence="1">DSM 7310</strain>
    </source>
</reference>
<dbReference type="EMBL" id="JACBNQ010000017">
    <property type="protein sequence ID" value="NYB75108.1"/>
    <property type="molecule type" value="Genomic_DNA"/>
</dbReference>
<sequence length="46" mass="5515">MRLNSTQTIEIERLLLRKYTLNDAEAMYNNWAINNEPYYIIIPALK</sequence>
<comment type="caution">
    <text evidence="1">The sequence shown here is derived from an EMBL/GenBank/DDBJ whole genome shotgun (WGS) entry which is preliminary data.</text>
</comment>
<dbReference type="RefSeq" id="WP_179238815.1">
    <property type="nucleotide sequence ID" value="NZ_JACBNQ010000017.1"/>
</dbReference>
<organism evidence="1 2">
    <name type="scientific">Sedimentibacter hydroxybenzoicus DSM 7310</name>
    <dbReference type="NCBI Taxonomy" id="1123245"/>
    <lineage>
        <taxon>Bacteria</taxon>
        <taxon>Bacillati</taxon>
        <taxon>Bacillota</taxon>
        <taxon>Tissierellia</taxon>
        <taxon>Sedimentibacter</taxon>
    </lineage>
</organism>
<gene>
    <name evidence="1" type="ORF">HZF24_13245</name>
</gene>
<protein>
    <submittedName>
        <fullName evidence="1">Uncharacterized protein</fullName>
    </submittedName>
</protein>
<evidence type="ECO:0000313" key="2">
    <source>
        <dbReference type="Proteomes" id="UP000611629"/>
    </source>
</evidence>
<dbReference type="Proteomes" id="UP000611629">
    <property type="component" value="Unassembled WGS sequence"/>
</dbReference>
<keyword evidence="2" id="KW-1185">Reference proteome</keyword>